<dbReference type="Proteomes" id="UP000629287">
    <property type="component" value="Unassembled WGS sequence"/>
</dbReference>
<dbReference type="OrthoDB" id="9782160at2"/>
<proteinExistence type="predicted"/>
<sequence length="397" mass="42811">MTTALIIGGGIGGLTMALALRRAGIEPLVHEAYDGPDDYVGSFLNTASNGLDALRAIGVDLTRHVDGVPIPRMVMSSGSGKRLGEVANGTRLPDGTVSLCVRRGALQRALRTEVRERGIPLVYGKRLATYRALPTGVVARFTDGTEAGGDLLIGADGIHSRTRGLLDPDAPAPRFTGLLSVGGYSEGTGLAPTTGTQHLVFGRRAFFGYLVRESGETYWFANLHRPDEPSRQDLAAMTTDQWRRHLADLFADDTPVIRRILDHLVGEIGAYPVHDIPTSPVWHRGPAALIGDAVHATSPSAGQGASMAVEDAVVLAQCLRDAPDTTTAYTTYERLRRPRVEKVVAYSRTLSNSKTAGPVARVLRDLMMPVALKFFANPASHAWMYDHHIEWDHPVAV</sequence>
<feature type="domain" description="FAD-binding" evidence="3">
    <location>
        <begin position="2"/>
        <end position="345"/>
    </location>
</feature>
<organism evidence="4 5">
    <name type="scientific">Streptomyces stelliscabiei</name>
    <dbReference type="NCBI Taxonomy" id="146820"/>
    <lineage>
        <taxon>Bacteria</taxon>
        <taxon>Bacillati</taxon>
        <taxon>Actinomycetota</taxon>
        <taxon>Actinomycetes</taxon>
        <taxon>Kitasatosporales</taxon>
        <taxon>Streptomycetaceae</taxon>
        <taxon>Streptomyces</taxon>
    </lineage>
</organism>
<dbReference type="PANTHER" id="PTHR13789:SF309">
    <property type="entry name" value="PUTATIVE (AFU_ORTHOLOGUE AFUA_6G14510)-RELATED"/>
    <property type="match status" value="1"/>
</dbReference>
<evidence type="ECO:0000313" key="4">
    <source>
        <dbReference type="EMBL" id="MBE1599766.1"/>
    </source>
</evidence>
<comment type="caution">
    <text evidence="4">The sequence shown here is derived from an EMBL/GenBank/DDBJ whole genome shotgun (WGS) entry which is preliminary data.</text>
</comment>
<dbReference type="GO" id="GO:0004497">
    <property type="term" value="F:monooxygenase activity"/>
    <property type="evidence" value="ECO:0007669"/>
    <property type="project" value="UniProtKB-KW"/>
</dbReference>
<dbReference type="PRINTS" id="PR00420">
    <property type="entry name" value="RNGMNOXGNASE"/>
</dbReference>
<keyword evidence="5" id="KW-1185">Reference proteome</keyword>
<evidence type="ECO:0000256" key="2">
    <source>
        <dbReference type="ARBA" id="ARBA00023033"/>
    </source>
</evidence>
<dbReference type="SUPFAM" id="SSF51905">
    <property type="entry name" value="FAD/NAD(P)-binding domain"/>
    <property type="match status" value="1"/>
</dbReference>
<reference evidence="4 5" key="1">
    <citation type="submission" date="2020-10" db="EMBL/GenBank/DDBJ databases">
        <title>Sequencing the genomes of 1000 actinobacteria strains.</title>
        <authorList>
            <person name="Klenk H.-P."/>
        </authorList>
    </citation>
    <scope>NUCLEOTIDE SEQUENCE [LARGE SCALE GENOMIC DNA]</scope>
    <source>
        <strain evidence="4 5">DSM 41803</strain>
    </source>
</reference>
<dbReference type="GeneID" id="86830436"/>
<dbReference type="EMBL" id="JADBGF010000001">
    <property type="protein sequence ID" value="MBE1599766.1"/>
    <property type="molecule type" value="Genomic_DNA"/>
</dbReference>
<dbReference type="Gene3D" id="3.50.50.60">
    <property type="entry name" value="FAD/NAD(P)-binding domain"/>
    <property type="match status" value="1"/>
</dbReference>
<keyword evidence="2" id="KW-0503">Monooxygenase</keyword>
<dbReference type="Pfam" id="PF01494">
    <property type="entry name" value="FAD_binding_3"/>
    <property type="match status" value="1"/>
</dbReference>
<accession>A0A8I0TU86</accession>
<dbReference type="RefSeq" id="WP_046915365.1">
    <property type="nucleotide sequence ID" value="NZ_JADBGF010000001.1"/>
</dbReference>
<dbReference type="AlphaFoldDB" id="A0A8I0TU86"/>
<dbReference type="InterPro" id="IPR050493">
    <property type="entry name" value="FAD-dep_Monooxygenase_BioMet"/>
</dbReference>
<evidence type="ECO:0000313" key="5">
    <source>
        <dbReference type="Proteomes" id="UP000629287"/>
    </source>
</evidence>
<gene>
    <name evidence="4" type="ORF">H4687_005895</name>
</gene>
<evidence type="ECO:0000256" key="1">
    <source>
        <dbReference type="ARBA" id="ARBA00023002"/>
    </source>
</evidence>
<keyword evidence="1" id="KW-0560">Oxidoreductase</keyword>
<dbReference type="InterPro" id="IPR036188">
    <property type="entry name" value="FAD/NAD-bd_sf"/>
</dbReference>
<dbReference type="GO" id="GO:0071949">
    <property type="term" value="F:FAD binding"/>
    <property type="evidence" value="ECO:0007669"/>
    <property type="project" value="InterPro"/>
</dbReference>
<dbReference type="PANTHER" id="PTHR13789">
    <property type="entry name" value="MONOOXYGENASE"/>
    <property type="match status" value="1"/>
</dbReference>
<evidence type="ECO:0000259" key="3">
    <source>
        <dbReference type="Pfam" id="PF01494"/>
    </source>
</evidence>
<protein>
    <submittedName>
        <fullName evidence="4">2-polyprenyl-6-methoxyphenol hydroxylase-like FAD-dependent oxidoreductase</fullName>
    </submittedName>
</protein>
<name>A0A8I0TU86_9ACTN</name>
<dbReference type="InterPro" id="IPR002938">
    <property type="entry name" value="FAD-bd"/>
</dbReference>